<comment type="caution">
    <text evidence="1">The sequence shown here is derived from an EMBL/GenBank/DDBJ whole genome shotgun (WGS) entry which is preliminary data.</text>
</comment>
<keyword evidence="2" id="KW-1185">Reference proteome</keyword>
<organism evidence="1 2">
    <name type="scientific">Caballeronia calidae</name>
    <dbReference type="NCBI Taxonomy" id="1777139"/>
    <lineage>
        <taxon>Bacteria</taxon>
        <taxon>Pseudomonadati</taxon>
        <taxon>Pseudomonadota</taxon>
        <taxon>Betaproteobacteria</taxon>
        <taxon>Burkholderiales</taxon>
        <taxon>Burkholderiaceae</taxon>
        <taxon>Caballeronia</taxon>
    </lineage>
</organism>
<reference evidence="1" key="1">
    <citation type="submission" date="2016-01" db="EMBL/GenBank/DDBJ databases">
        <authorList>
            <person name="Peeters C."/>
        </authorList>
    </citation>
    <scope>NUCLEOTIDE SEQUENCE</scope>
    <source>
        <strain evidence="1">LMG 29321</strain>
    </source>
</reference>
<protein>
    <submittedName>
        <fullName evidence="1">Uncharacterized protein</fullName>
    </submittedName>
</protein>
<dbReference type="Proteomes" id="UP000071859">
    <property type="component" value="Unassembled WGS sequence"/>
</dbReference>
<proteinExistence type="predicted"/>
<evidence type="ECO:0000313" key="2">
    <source>
        <dbReference type="Proteomes" id="UP000071859"/>
    </source>
</evidence>
<evidence type="ECO:0000313" key="1">
    <source>
        <dbReference type="EMBL" id="SAK66317.1"/>
    </source>
</evidence>
<name>A0A158BAC2_9BURK</name>
<sequence>MNEFSQPSIAARLRLRYHLGDAIRDVVLFGSKFDEAVEHVAVPEADAALFRSLLRSELEHLQIYNCARFRLPMGEVQAWIGKGRPS</sequence>
<dbReference type="EMBL" id="FCOX02000009">
    <property type="protein sequence ID" value="SAK66317.1"/>
    <property type="molecule type" value="Genomic_DNA"/>
</dbReference>
<dbReference type="AlphaFoldDB" id="A0A158BAC2"/>
<gene>
    <name evidence="1" type="ORF">AWB78_02399</name>
</gene>
<accession>A0A158BAC2</accession>